<dbReference type="Pfam" id="PF20163">
    <property type="entry name" value="DUF6536"/>
    <property type="match status" value="1"/>
</dbReference>
<keyword evidence="2" id="KW-0812">Transmembrane</keyword>
<feature type="domain" description="DUF6536" evidence="3">
    <location>
        <begin position="176"/>
        <end position="260"/>
    </location>
</feature>
<name>W9CLW5_SCLBF</name>
<evidence type="ECO:0000256" key="2">
    <source>
        <dbReference type="SAM" id="Phobius"/>
    </source>
</evidence>
<proteinExistence type="predicted"/>
<gene>
    <name evidence="4" type="ORF">SBOR_4100</name>
</gene>
<feature type="transmembrane region" description="Helical" evidence="2">
    <location>
        <begin position="468"/>
        <end position="489"/>
    </location>
</feature>
<evidence type="ECO:0000313" key="4">
    <source>
        <dbReference type="EMBL" id="ESZ95515.1"/>
    </source>
</evidence>
<organism evidence="4 5">
    <name type="scientific">Sclerotinia borealis (strain F-4128)</name>
    <dbReference type="NCBI Taxonomy" id="1432307"/>
    <lineage>
        <taxon>Eukaryota</taxon>
        <taxon>Fungi</taxon>
        <taxon>Dikarya</taxon>
        <taxon>Ascomycota</taxon>
        <taxon>Pezizomycotina</taxon>
        <taxon>Leotiomycetes</taxon>
        <taxon>Helotiales</taxon>
        <taxon>Sclerotiniaceae</taxon>
        <taxon>Sclerotinia</taxon>
    </lineage>
</organism>
<dbReference type="InterPro" id="IPR046623">
    <property type="entry name" value="DUF6536"/>
</dbReference>
<evidence type="ECO:0000313" key="5">
    <source>
        <dbReference type="Proteomes" id="UP000019487"/>
    </source>
</evidence>
<dbReference type="PANTHER" id="PTHR35395">
    <property type="entry name" value="DUF6536 DOMAIN-CONTAINING PROTEIN"/>
    <property type="match status" value="1"/>
</dbReference>
<reference evidence="4 5" key="1">
    <citation type="journal article" date="2014" name="Genome Announc.">
        <title>Draft genome sequence of Sclerotinia borealis, a psychrophilic plant pathogenic fungus.</title>
        <authorList>
            <person name="Mardanov A.V."/>
            <person name="Beletsky A.V."/>
            <person name="Kadnikov V.V."/>
            <person name="Ignatov A.N."/>
            <person name="Ravin N.V."/>
        </authorList>
    </citation>
    <scope>NUCLEOTIDE SEQUENCE [LARGE SCALE GENOMIC DNA]</scope>
    <source>
        <strain evidence="5">F-4157</strain>
    </source>
</reference>
<dbReference type="PANTHER" id="PTHR35395:SF1">
    <property type="entry name" value="DUF6536 DOMAIN-CONTAINING PROTEIN"/>
    <property type="match status" value="1"/>
</dbReference>
<dbReference type="AlphaFoldDB" id="W9CLW5"/>
<accession>W9CLW5</accession>
<keyword evidence="2" id="KW-0472">Membrane</keyword>
<feature type="transmembrane region" description="Helical" evidence="2">
    <location>
        <begin position="550"/>
        <end position="572"/>
    </location>
</feature>
<feature type="region of interest" description="Disordered" evidence="1">
    <location>
        <begin position="30"/>
        <end position="51"/>
    </location>
</feature>
<dbReference type="HOGENOM" id="CLU_015847_0_0_1"/>
<dbReference type="Proteomes" id="UP000019487">
    <property type="component" value="Unassembled WGS sequence"/>
</dbReference>
<keyword evidence="2" id="KW-1133">Transmembrane helix</keyword>
<dbReference type="EMBL" id="AYSA01000183">
    <property type="protein sequence ID" value="ESZ95515.1"/>
    <property type="molecule type" value="Genomic_DNA"/>
</dbReference>
<sequence length="694" mass="77541">MAARFSRLFDDWDQDHGDINMLEFGSNINQSPPDYHSSHNSSEYTSYSANISERPEPILQRQESTTPFTPFDDGISSRRLLDGRGSYASSFSPSLPSAHDYQALKGLGRDSLTEDSPPSEARLRKTSGVTLNMKRIWTKSTAFAKPRPSSTFDGQFAQGKDGWWKKQMLVDRSLRSMAGFTFLCAIIMFIIMMVYLPAFYHRLNKNSTSMGGKDGEGCESMERRNIAARFFISIAATMVLGCSNTYQQLATAPVVEEIPYILSKRGDFIGPSFYIEMPTNVSYFYNATFTLGPYDYSFNNVDSLSNYDSACWTAFRAGFYVLPRDIRQLSNQYNTLTLKNSTSFKTVSVTYNQNCTTYKGTATVDEAQKEVDYASTQSSYGLYVKGNCALRQNVYCELEDQQPSKCRLNVRMQACFIPSITGDDIGHCQKCKRFNEIDKAADLLHPSIAIKYKRSLLSNLGSTAIPQMIILMFCSFAMVGLSIIIITAMANTASNYHPNCAQSNKTSPNHGIGCDANISKVLEHYYGTWGGFSSSATLASLPSDKISSELLAFVISNGAQFLFSLLYLLLIYNVTLISMEHEWGTFELHRRKPRATIVSGTPFEQSYFLQLPSKVLLPLMMFASAMHWLLGESVSTIETIYTDPAYGVEHSVYFVTYASYPIFLMGMGAKFRHAGFSTDEPGKIVPGEIYCGRG</sequence>
<evidence type="ECO:0000256" key="1">
    <source>
        <dbReference type="SAM" id="MobiDB-lite"/>
    </source>
</evidence>
<feature type="transmembrane region" description="Helical" evidence="2">
    <location>
        <begin position="177"/>
        <end position="200"/>
    </location>
</feature>
<dbReference type="OrthoDB" id="5429634at2759"/>
<protein>
    <recommendedName>
        <fullName evidence="3">DUF6536 domain-containing protein</fullName>
    </recommendedName>
</protein>
<feature type="compositionally biased region" description="Low complexity" evidence="1">
    <location>
        <begin position="38"/>
        <end position="48"/>
    </location>
</feature>
<comment type="caution">
    <text evidence="4">The sequence shown here is derived from an EMBL/GenBank/DDBJ whole genome shotgun (WGS) entry which is preliminary data.</text>
</comment>
<keyword evidence="5" id="KW-1185">Reference proteome</keyword>
<evidence type="ECO:0000259" key="3">
    <source>
        <dbReference type="Pfam" id="PF20163"/>
    </source>
</evidence>